<keyword evidence="3" id="KW-1185">Reference proteome</keyword>
<protein>
    <submittedName>
        <fullName evidence="2">Uncharacterized protein</fullName>
    </submittedName>
</protein>
<dbReference type="STRING" id="137246.A0A401TH26"/>
<evidence type="ECO:0000313" key="3">
    <source>
        <dbReference type="Proteomes" id="UP000287033"/>
    </source>
</evidence>
<feature type="signal peptide" evidence="1">
    <location>
        <begin position="1"/>
        <end position="22"/>
    </location>
</feature>
<accession>A0A401TH26</accession>
<name>A0A401TH26_CHIPU</name>
<dbReference type="AlphaFoldDB" id="A0A401TH26"/>
<reference evidence="2 3" key="1">
    <citation type="journal article" date="2018" name="Nat. Ecol. Evol.">
        <title>Shark genomes provide insights into elasmobranch evolution and the origin of vertebrates.</title>
        <authorList>
            <person name="Hara Y"/>
            <person name="Yamaguchi K"/>
            <person name="Onimaru K"/>
            <person name="Kadota M"/>
            <person name="Koyanagi M"/>
            <person name="Keeley SD"/>
            <person name="Tatsumi K"/>
            <person name="Tanaka K"/>
            <person name="Motone F"/>
            <person name="Kageyama Y"/>
            <person name="Nozu R"/>
            <person name="Adachi N"/>
            <person name="Nishimura O"/>
            <person name="Nakagawa R"/>
            <person name="Tanegashima C"/>
            <person name="Kiyatake I"/>
            <person name="Matsumoto R"/>
            <person name="Murakumo K"/>
            <person name="Nishida K"/>
            <person name="Terakita A"/>
            <person name="Kuratani S"/>
            <person name="Sato K"/>
            <person name="Hyodo S Kuraku.S."/>
        </authorList>
    </citation>
    <scope>NUCLEOTIDE SEQUENCE [LARGE SCALE GENOMIC DNA]</scope>
</reference>
<dbReference type="PANTHER" id="PTHR10598:SF0">
    <property type="entry name" value="SET1_ASH2 HISTONE METHYLTRANSFERASE COMPLEX SUBUNIT ASH2"/>
    <property type="match status" value="1"/>
</dbReference>
<dbReference type="GO" id="GO:0000976">
    <property type="term" value="F:transcription cis-regulatory region binding"/>
    <property type="evidence" value="ECO:0007669"/>
    <property type="project" value="TreeGrafter"/>
</dbReference>
<dbReference type="Proteomes" id="UP000287033">
    <property type="component" value="Unassembled WGS sequence"/>
</dbReference>
<dbReference type="InterPro" id="IPR043136">
    <property type="entry name" value="B30.2/SPRY_sf"/>
</dbReference>
<organism evidence="2 3">
    <name type="scientific">Chiloscyllium punctatum</name>
    <name type="common">Brownbanded bambooshark</name>
    <name type="synonym">Hemiscyllium punctatum</name>
    <dbReference type="NCBI Taxonomy" id="137246"/>
    <lineage>
        <taxon>Eukaryota</taxon>
        <taxon>Metazoa</taxon>
        <taxon>Chordata</taxon>
        <taxon>Craniata</taxon>
        <taxon>Vertebrata</taxon>
        <taxon>Chondrichthyes</taxon>
        <taxon>Elasmobranchii</taxon>
        <taxon>Galeomorphii</taxon>
        <taxon>Galeoidea</taxon>
        <taxon>Orectolobiformes</taxon>
        <taxon>Hemiscylliidae</taxon>
        <taxon>Chiloscyllium</taxon>
    </lineage>
</organism>
<dbReference type="OrthoDB" id="10266026at2759"/>
<comment type="caution">
    <text evidence="2">The sequence shown here is derived from an EMBL/GenBank/DDBJ whole genome shotgun (WGS) entry which is preliminary data.</text>
</comment>
<evidence type="ECO:0000313" key="2">
    <source>
        <dbReference type="EMBL" id="GCC41960.1"/>
    </source>
</evidence>
<sequence length="107" mass="11974">MIKLSSLCFLLLMSLFFSVGQALIKFKSYLYFEEKDFVDKAEKSLKPATGSKMIFFKNGDNEGTAYEDVYAGVYHPAISLYKNCTVSMTKGVDGLAAFSQGRLVWNV</sequence>
<gene>
    <name evidence="2" type="ORF">chiPu_0025629</name>
</gene>
<dbReference type="InterPro" id="IPR037353">
    <property type="entry name" value="ASH2"/>
</dbReference>
<dbReference type="Gene3D" id="2.60.120.920">
    <property type="match status" value="1"/>
</dbReference>
<proteinExistence type="predicted"/>
<feature type="chain" id="PRO_5019465702" evidence="1">
    <location>
        <begin position="23"/>
        <end position="107"/>
    </location>
</feature>
<evidence type="ECO:0000256" key="1">
    <source>
        <dbReference type="SAM" id="SignalP"/>
    </source>
</evidence>
<keyword evidence="1" id="KW-0732">Signal</keyword>
<dbReference type="PANTHER" id="PTHR10598">
    <property type="entry name" value="SET1/ASH2 HISTONE METHYLTRANSFERASE COMPLEX SUBUNIT ASH2"/>
    <property type="match status" value="1"/>
</dbReference>
<dbReference type="EMBL" id="BEZZ01062314">
    <property type="protein sequence ID" value="GCC41960.1"/>
    <property type="molecule type" value="Genomic_DNA"/>
</dbReference>
<dbReference type="GO" id="GO:0048188">
    <property type="term" value="C:Set1C/COMPASS complex"/>
    <property type="evidence" value="ECO:0007669"/>
    <property type="project" value="InterPro"/>
</dbReference>